<dbReference type="Gene3D" id="1.10.1420.10">
    <property type="match status" value="3"/>
</dbReference>
<dbReference type="SMART" id="SM00534">
    <property type="entry name" value="MUTSac"/>
    <property type="match status" value="1"/>
</dbReference>
<feature type="region of interest" description="Disordered" evidence="8">
    <location>
        <begin position="1"/>
        <end position="86"/>
    </location>
</feature>
<name>A0A0L6V1F3_9BASI</name>
<keyword evidence="4 6" id="KW-0067">ATP-binding</keyword>
<dbReference type="InterPro" id="IPR036187">
    <property type="entry name" value="DNA_mismatch_repair_MutS_sf"/>
</dbReference>
<feature type="compositionally biased region" description="Acidic residues" evidence="8">
    <location>
        <begin position="137"/>
        <end position="149"/>
    </location>
</feature>
<keyword evidence="6 7" id="KW-0234">DNA repair</keyword>
<dbReference type="GO" id="GO:0140664">
    <property type="term" value="F:ATP-dependent DNA damage sensor activity"/>
    <property type="evidence" value="ECO:0007669"/>
    <property type="project" value="InterPro"/>
</dbReference>
<dbReference type="SMART" id="SM00533">
    <property type="entry name" value="MUTSd"/>
    <property type="match status" value="1"/>
</dbReference>
<organism evidence="10 11">
    <name type="scientific">Puccinia sorghi</name>
    <dbReference type="NCBI Taxonomy" id="27349"/>
    <lineage>
        <taxon>Eukaryota</taxon>
        <taxon>Fungi</taxon>
        <taxon>Dikarya</taxon>
        <taxon>Basidiomycota</taxon>
        <taxon>Pucciniomycotina</taxon>
        <taxon>Pucciniomycetes</taxon>
        <taxon>Pucciniales</taxon>
        <taxon>Pucciniaceae</taxon>
        <taxon>Puccinia</taxon>
    </lineage>
</organism>
<dbReference type="OrthoDB" id="121051at2759"/>
<dbReference type="GO" id="GO:0030983">
    <property type="term" value="F:mismatched DNA binding"/>
    <property type="evidence" value="ECO:0007669"/>
    <property type="project" value="UniProtKB-UniRule"/>
</dbReference>
<dbReference type="Pfam" id="PF00488">
    <property type="entry name" value="MutS_V"/>
    <property type="match status" value="1"/>
</dbReference>
<evidence type="ECO:0000313" key="11">
    <source>
        <dbReference type="Proteomes" id="UP000037035"/>
    </source>
</evidence>
<dbReference type="PANTHER" id="PTHR11361">
    <property type="entry name" value="DNA MISMATCH REPAIR PROTEIN MUTS FAMILY MEMBER"/>
    <property type="match status" value="1"/>
</dbReference>
<dbReference type="InterPro" id="IPR000432">
    <property type="entry name" value="DNA_mismatch_repair_MutS_C"/>
</dbReference>
<proteinExistence type="inferred from homology"/>
<dbReference type="InterPro" id="IPR007696">
    <property type="entry name" value="DNA_mismatch_repair_MutS_core"/>
</dbReference>
<dbReference type="PROSITE" id="PS00486">
    <property type="entry name" value="DNA_MISMATCH_REPAIR_2"/>
    <property type="match status" value="1"/>
</dbReference>
<protein>
    <recommendedName>
        <fullName evidence="6">DNA mismatch repair protein</fullName>
    </recommendedName>
</protein>
<dbReference type="Pfam" id="PF01624">
    <property type="entry name" value="MutS_I"/>
    <property type="match status" value="1"/>
</dbReference>
<dbReference type="PANTHER" id="PTHR11361:SF148">
    <property type="entry name" value="DNA MISMATCH REPAIR PROTEIN MSH6"/>
    <property type="match status" value="1"/>
</dbReference>
<dbReference type="VEuPathDB" id="FungiDB:VP01_308g6"/>
<dbReference type="STRING" id="27349.A0A0L6V1F3"/>
<evidence type="ECO:0000256" key="5">
    <source>
        <dbReference type="ARBA" id="ARBA00023125"/>
    </source>
</evidence>
<keyword evidence="2 6" id="KW-0547">Nucleotide-binding</keyword>
<evidence type="ECO:0000256" key="6">
    <source>
        <dbReference type="PIRNR" id="PIRNR037677"/>
    </source>
</evidence>
<feature type="compositionally biased region" description="Polar residues" evidence="8">
    <location>
        <begin position="109"/>
        <end position="120"/>
    </location>
</feature>
<feature type="compositionally biased region" description="Basic residues" evidence="8">
    <location>
        <begin position="62"/>
        <end position="74"/>
    </location>
</feature>
<evidence type="ECO:0000256" key="3">
    <source>
        <dbReference type="ARBA" id="ARBA00022763"/>
    </source>
</evidence>
<dbReference type="SUPFAM" id="SSF48334">
    <property type="entry name" value="DNA repair protein MutS, domain III"/>
    <property type="match status" value="1"/>
</dbReference>
<evidence type="ECO:0000256" key="8">
    <source>
        <dbReference type="SAM" id="MobiDB-lite"/>
    </source>
</evidence>
<dbReference type="InterPro" id="IPR017261">
    <property type="entry name" value="DNA_mismatch_repair_MutS/MSH"/>
</dbReference>
<accession>A0A0L6V1F3</accession>
<feature type="region of interest" description="Disordered" evidence="8">
    <location>
        <begin position="100"/>
        <end position="159"/>
    </location>
</feature>
<dbReference type="SUPFAM" id="SSF55271">
    <property type="entry name" value="DNA repair protein MutS, domain I"/>
    <property type="match status" value="1"/>
</dbReference>
<dbReference type="Pfam" id="PF05188">
    <property type="entry name" value="MutS_II"/>
    <property type="match status" value="1"/>
</dbReference>
<sequence length="1245" mass="139259">MSGSNSKASNKLKQSTLGGFLTKTQPSSSKNPGSEPGTRLNAGYNRDDPDAVDDQDDDVVLKKPRAGTRDKRKSVVVAGSSSEDELNSGLFLCLSRSRLPASKKPRYSCASSASGASTPKSYGDGFSSHPSTAGPSEADDEDVDDEDDNTSNLKPKPFKSSLTVKSKLGLSANNAEKSKSDGKNSAPWKQGPWAFLKDIKDADGNPVGSPDYDPRTLYISKKDWASMTPFEIQFWEIKRSRLSFFDHFDTVLFFQKGKFSELYEGDAMIGHQEFDLKITKRVKMVIRYQLHSMVGVPETSVDFWIAKFLAKGYKVIELSEVSFPFPVLNKSRCPFLLTFAILQVGKVDQCETALGAEMRNKGSLPTSKYAKPPPQQKGSGKEIVRRELRSVVTSGTIVDGNILTDNAATCLLAIKESINSSDFPVFGVIIMDAATAEFNLTHFEDSANRTHLETIMSRFKPKEILHEKSGLSPASLRVLRNTASSDCTWTALKSDEFLDPEESVCRLTELFQESGGQIPEVFQSFNDKLETMQALGGLLWYLKQLNLDKDLLTCGNVKVLDAFRCSNTMHLDGKTISDLELLQSDGNEESRLLKLLNRCVTPFGNNICFCVIHLDLFLRFFLLLQPFKIGKRLFRHWLCSPLQDTDAIRARLDAVDFLMSNPSFEQTFGTLSGLPDLERLISRVHAGACTVPNFLKVLKAFEKIHSTVQELRQLINETPAVLLKELLDSLPDNEKLLQNLQDMFTLNDDRRELLPLEGKDESYDMALEEENQAEKALGAELKAAKKLLKTEDVVYKDIGIKDIYQIQVSAKVKVPSNWTKMSGTKDCARYYSPQSAQLVKKLKQAREKKTCALKDFHLKVVTRLDSPRTRERLELTSSHVQVFSAFDNDYLIWLQVVRSVAQLDCVISLAKALGRGDGQVHHAPTSMHGWARRQRLHLERCFRGWRRVSHDTPHRPQHVQSYTYAINYYEINLGCCQLTVISIFFLSLIRAGKSTLLRMTCVATILAQIGCYVPAESAAISPVDRICTRMGASDHIFAHASTFKGEREIFLEMDDARKIIHEATSKSLVILDELGRGTSTFDGHAIAFAVLHRLATHSNCLGFFATHYSALTEDFKFHANIAKKYMLTNVDEVTREVVFLYKLASGVSPRSYGPHVAKMAGIPHKIVQRAIGISEQFEEETKSRELSMKKQSGHARLNLLTLADTAFLLRLVRNGGFDNPASVRENSNTLHRIFDGLHHLHLSHS</sequence>
<dbReference type="Proteomes" id="UP000037035">
    <property type="component" value="Unassembled WGS sequence"/>
</dbReference>
<dbReference type="InterPro" id="IPR007695">
    <property type="entry name" value="DNA_mismatch_repair_MutS-lik_N"/>
</dbReference>
<evidence type="ECO:0000256" key="4">
    <source>
        <dbReference type="ARBA" id="ARBA00022840"/>
    </source>
</evidence>
<feature type="domain" description="DNA mismatch repair proteins mutS family" evidence="9">
    <location>
        <begin position="1067"/>
        <end position="1083"/>
    </location>
</feature>
<dbReference type="GO" id="GO:0005524">
    <property type="term" value="F:ATP binding"/>
    <property type="evidence" value="ECO:0007669"/>
    <property type="project" value="UniProtKB-UniRule"/>
</dbReference>
<dbReference type="Pfam" id="PF05192">
    <property type="entry name" value="MutS_III"/>
    <property type="match status" value="1"/>
</dbReference>
<comment type="function">
    <text evidence="6 7">Component of the post-replicative DNA mismatch repair system (MMR).</text>
</comment>
<dbReference type="AlphaFoldDB" id="A0A0L6V1F3"/>
<dbReference type="GO" id="GO:0032301">
    <property type="term" value="C:MutSalpha complex"/>
    <property type="evidence" value="ECO:0007669"/>
    <property type="project" value="TreeGrafter"/>
</dbReference>
<dbReference type="Pfam" id="PF05190">
    <property type="entry name" value="MutS_IV"/>
    <property type="match status" value="1"/>
</dbReference>
<dbReference type="FunFam" id="3.30.420.110:FF:000013">
    <property type="entry name" value="DNA mismatch repair protein"/>
    <property type="match status" value="1"/>
</dbReference>
<keyword evidence="5 6" id="KW-0238">DNA-binding</keyword>
<dbReference type="EMBL" id="LAVV01008046">
    <property type="protein sequence ID" value="KNZ53965.1"/>
    <property type="molecule type" value="Genomic_DNA"/>
</dbReference>
<dbReference type="SUPFAM" id="SSF53150">
    <property type="entry name" value="DNA repair protein MutS, domain II"/>
    <property type="match status" value="1"/>
</dbReference>
<evidence type="ECO:0000313" key="10">
    <source>
        <dbReference type="EMBL" id="KNZ53965.1"/>
    </source>
</evidence>
<feature type="compositionally biased region" description="Polar residues" evidence="8">
    <location>
        <begin position="1"/>
        <end position="32"/>
    </location>
</feature>
<reference evidence="10 11" key="1">
    <citation type="submission" date="2015-08" db="EMBL/GenBank/DDBJ databases">
        <title>Next Generation Sequencing and Analysis of the Genome of Puccinia sorghi L Schw, the Causal Agent of Maize Common Rust.</title>
        <authorList>
            <person name="Rochi L."/>
            <person name="Burguener G."/>
            <person name="Darino M."/>
            <person name="Turjanski A."/>
            <person name="Kreff E."/>
            <person name="Dieguez M.J."/>
            <person name="Sacco F."/>
        </authorList>
    </citation>
    <scope>NUCLEOTIDE SEQUENCE [LARGE SCALE GENOMIC DNA]</scope>
    <source>
        <strain evidence="10 11">RO10H11247</strain>
    </source>
</reference>
<dbReference type="Gene3D" id="3.30.420.110">
    <property type="entry name" value="MutS, connector domain"/>
    <property type="match status" value="1"/>
</dbReference>
<dbReference type="GO" id="GO:0006298">
    <property type="term" value="P:mismatch repair"/>
    <property type="evidence" value="ECO:0007669"/>
    <property type="project" value="InterPro"/>
</dbReference>
<dbReference type="InterPro" id="IPR007860">
    <property type="entry name" value="DNA_mmatch_repair_MutS_con_dom"/>
</dbReference>
<dbReference type="Gene3D" id="3.40.50.300">
    <property type="entry name" value="P-loop containing nucleotide triphosphate hydrolases"/>
    <property type="match status" value="1"/>
</dbReference>
<evidence type="ECO:0000256" key="2">
    <source>
        <dbReference type="ARBA" id="ARBA00022741"/>
    </source>
</evidence>
<dbReference type="InterPro" id="IPR036678">
    <property type="entry name" value="MutS_con_dom_sf"/>
</dbReference>
<dbReference type="InterPro" id="IPR027417">
    <property type="entry name" value="P-loop_NTPase"/>
</dbReference>
<dbReference type="SUPFAM" id="SSF52540">
    <property type="entry name" value="P-loop containing nucleoside triphosphate hydrolases"/>
    <property type="match status" value="1"/>
</dbReference>
<comment type="caution">
    <text evidence="10">The sequence shown here is derived from an EMBL/GenBank/DDBJ whole genome shotgun (WGS) entry which is preliminary data.</text>
</comment>
<dbReference type="PIRSF" id="PIRSF037677">
    <property type="entry name" value="DNA_mis_repair_Msh6"/>
    <property type="match status" value="1"/>
</dbReference>
<evidence type="ECO:0000256" key="1">
    <source>
        <dbReference type="ARBA" id="ARBA00006271"/>
    </source>
</evidence>
<comment type="similarity">
    <text evidence="1 6 7">Belongs to the DNA mismatch repair MutS family.</text>
</comment>
<dbReference type="InterPro" id="IPR016151">
    <property type="entry name" value="DNA_mismatch_repair_MutS_N"/>
</dbReference>
<gene>
    <name evidence="10" type="ORF">VP01_308g6</name>
</gene>
<dbReference type="Gene3D" id="3.40.1170.10">
    <property type="entry name" value="DNA repair protein MutS, domain I"/>
    <property type="match status" value="2"/>
</dbReference>
<dbReference type="InterPro" id="IPR007861">
    <property type="entry name" value="DNA_mismatch_repair_MutS_clamp"/>
</dbReference>
<evidence type="ECO:0000259" key="9">
    <source>
        <dbReference type="PROSITE" id="PS00486"/>
    </source>
</evidence>
<dbReference type="InterPro" id="IPR045076">
    <property type="entry name" value="MutS"/>
</dbReference>
<evidence type="ECO:0000256" key="7">
    <source>
        <dbReference type="RuleBase" id="RU003756"/>
    </source>
</evidence>
<keyword evidence="3 6" id="KW-0227">DNA damage</keyword>
<keyword evidence="11" id="KW-1185">Reference proteome</keyword>